<dbReference type="Proteomes" id="UP001303946">
    <property type="component" value="Chromosome"/>
</dbReference>
<keyword evidence="7 10" id="KW-0862">Zinc</keyword>
<keyword evidence="9 10" id="KW-0342">GTP-binding</keyword>
<keyword evidence="14" id="KW-1185">Reference proteome</keyword>
<dbReference type="PROSITE" id="PS51721">
    <property type="entry name" value="G_CP"/>
    <property type="match status" value="1"/>
</dbReference>
<comment type="subcellular location">
    <subcellularLocation>
        <location evidence="10">Cytoplasm</location>
    </subcellularLocation>
</comment>
<keyword evidence="5 10" id="KW-0547">Nucleotide-binding</keyword>
<dbReference type="Gene3D" id="3.40.50.300">
    <property type="entry name" value="P-loop containing nucleotide triphosphate hydrolases"/>
    <property type="match status" value="1"/>
</dbReference>
<evidence type="ECO:0000256" key="6">
    <source>
        <dbReference type="ARBA" id="ARBA00022801"/>
    </source>
</evidence>
<sequence>MIDLNVEPLRSIGLTPAMAQAALAFSSASDDTPPHRLVRVTEVHRETLVVHDGKQETSVRAMPRLARELAEAGSALAVGDWVLLAPDAHGEPWVHERVTPLTHIARRDADGRRHPVVSNVDTALLVMGLDDDYNPRRLERFLTLVQTQGVTPVVVLTKADAVPPERVEQALAELRARLPRGLEMLALDGRDASNAHRLAPWLGTGQTLVLLGSSGAGKSTLTNALLGSAVQDTGAVREHDSRGKHTTTSRSLHRLPGGSCVIDTPGVRTLRPDVDEASLDVVFGDIAALAPHCRFRDCQHGAEPGCAVREGVPPDRLRNYQKLQRELRRDTLTALERQAQLSQWKTLMRAGRQRGKQKRGGE</sequence>
<comment type="function">
    <text evidence="10">One of several proteins that assist in the late maturation steps of the functional core of the 30S ribosomal subunit. Helps release RbfA from mature subunits. May play a role in the assembly of ribosomal proteins into the subunit. Circularly permuted GTPase that catalyzes slow GTP hydrolysis, GTPase activity is stimulated by the 30S ribosomal subunit.</text>
</comment>
<dbReference type="EC" id="3.6.1.-" evidence="10"/>
<evidence type="ECO:0000259" key="11">
    <source>
        <dbReference type="PROSITE" id="PS50936"/>
    </source>
</evidence>
<name>A0ABZ0CYK3_9BURK</name>
<protein>
    <recommendedName>
        <fullName evidence="10">Small ribosomal subunit biogenesis GTPase RsgA</fullName>
        <ecNumber evidence="10">3.6.1.-</ecNumber>
    </recommendedName>
</protein>
<dbReference type="EMBL" id="CP136336">
    <property type="protein sequence ID" value="WOB10021.1"/>
    <property type="molecule type" value="Genomic_DNA"/>
</dbReference>
<feature type="binding site" evidence="10">
    <location>
        <position position="298"/>
    </location>
    <ligand>
        <name>Zn(2+)</name>
        <dbReference type="ChEBI" id="CHEBI:29105"/>
    </ligand>
</feature>
<evidence type="ECO:0000259" key="12">
    <source>
        <dbReference type="PROSITE" id="PS51721"/>
    </source>
</evidence>
<comment type="similarity">
    <text evidence="10">Belongs to the TRAFAC class YlqF/YawG GTPase family. RsgA subfamily.</text>
</comment>
<evidence type="ECO:0000256" key="1">
    <source>
        <dbReference type="ARBA" id="ARBA00022490"/>
    </source>
</evidence>
<dbReference type="InterPro" id="IPR027417">
    <property type="entry name" value="P-loop_NTPase"/>
</dbReference>
<dbReference type="SUPFAM" id="SSF52540">
    <property type="entry name" value="P-loop containing nucleoside triphosphate hydrolases"/>
    <property type="match status" value="1"/>
</dbReference>
<gene>
    <name evidence="10 13" type="primary">rsgA</name>
    <name evidence="13" type="ORF">RXV79_08130</name>
</gene>
<keyword evidence="1 10" id="KW-0963">Cytoplasm</keyword>
<reference evidence="13 14" key="1">
    <citation type="submission" date="2023-10" db="EMBL/GenBank/DDBJ databases">
        <title>Bacteria for the degradation of biodegradable plastic PBAT(Polybutylene adipate terephthalate).</title>
        <authorList>
            <person name="Weon H.-Y."/>
            <person name="Yeon J."/>
        </authorList>
    </citation>
    <scope>NUCLEOTIDE SEQUENCE [LARGE SCALE GENOMIC DNA]</scope>
    <source>
        <strain evidence="13 14">SBD 7-3</strain>
    </source>
</reference>
<evidence type="ECO:0000256" key="5">
    <source>
        <dbReference type="ARBA" id="ARBA00022741"/>
    </source>
</evidence>
<keyword evidence="4 10" id="KW-0699">rRNA-binding</keyword>
<feature type="binding site" evidence="10">
    <location>
        <position position="300"/>
    </location>
    <ligand>
        <name>Zn(2+)</name>
        <dbReference type="ChEBI" id="CHEBI:29105"/>
    </ligand>
</feature>
<organism evidence="13 14">
    <name type="scientific">Piscinibacter gummiphilus</name>
    <dbReference type="NCBI Taxonomy" id="946333"/>
    <lineage>
        <taxon>Bacteria</taxon>
        <taxon>Pseudomonadati</taxon>
        <taxon>Pseudomonadota</taxon>
        <taxon>Betaproteobacteria</taxon>
        <taxon>Burkholderiales</taxon>
        <taxon>Sphaerotilaceae</taxon>
        <taxon>Piscinibacter</taxon>
    </lineage>
</organism>
<feature type="domain" description="EngC GTPase" evidence="11">
    <location>
        <begin position="118"/>
        <end position="268"/>
    </location>
</feature>
<dbReference type="RefSeq" id="WP_316702914.1">
    <property type="nucleotide sequence ID" value="NZ_CP136336.1"/>
</dbReference>
<feature type="binding site" evidence="10">
    <location>
        <position position="293"/>
    </location>
    <ligand>
        <name>Zn(2+)</name>
        <dbReference type="ChEBI" id="CHEBI:29105"/>
    </ligand>
</feature>
<dbReference type="Gene3D" id="1.10.40.50">
    <property type="entry name" value="Probable gtpase engc, domain 3"/>
    <property type="match status" value="1"/>
</dbReference>
<dbReference type="HAMAP" id="MF_01820">
    <property type="entry name" value="GTPase_RsgA"/>
    <property type="match status" value="1"/>
</dbReference>
<dbReference type="InterPro" id="IPR004881">
    <property type="entry name" value="Ribosome_biogen_GTPase_RsgA"/>
</dbReference>
<evidence type="ECO:0000256" key="7">
    <source>
        <dbReference type="ARBA" id="ARBA00022833"/>
    </source>
</evidence>
<feature type="binding site" evidence="10">
    <location>
        <begin position="157"/>
        <end position="160"/>
    </location>
    <ligand>
        <name>GTP</name>
        <dbReference type="ChEBI" id="CHEBI:37565"/>
    </ligand>
</feature>
<dbReference type="CDD" id="cd01854">
    <property type="entry name" value="YjeQ_EngC"/>
    <property type="match status" value="1"/>
</dbReference>
<comment type="cofactor">
    <cofactor evidence="10">
        <name>Zn(2+)</name>
        <dbReference type="ChEBI" id="CHEBI:29105"/>
    </cofactor>
    <text evidence="10">Binds 1 zinc ion per subunit.</text>
</comment>
<evidence type="ECO:0000256" key="10">
    <source>
        <dbReference type="HAMAP-Rule" id="MF_01820"/>
    </source>
</evidence>
<keyword evidence="6 10" id="KW-0378">Hydrolase</keyword>
<keyword evidence="8 10" id="KW-0694">RNA-binding</keyword>
<feature type="domain" description="CP-type G" evidence="12">
    <location>
        <begin position="108"/>
        <end position="270"/>
    </location>
</feature>
<dbReference type="PROSITE" id="PS50936">
    <property type="entry name" value="ENGC_GTPASE"/>
    <property type="match status" value="1"/>
</dbReference>
<accession>A0ABZ0CYK3</accession>
<dbReference type="PANTHER" id="PTHR32120">
    <property type="entry name" value="SMALL RIBOSOMAL SUBUNIT BIOGENESIS GTPASE RSGA"/>
    <property type="match status" value="1"/>
</dbReference>
<evidence type="ECO:0000256" key="9">
    <source>
        <dbReference type="ARBA" id="ARBA00023134"/>
    </source>
</evidence>
<comment type="subunit">
    <text evidence="10">Monomer. Associates with 30S ribosomal subunit, binds 16S rRNA.</text>
</comment>
<evidence type="ECO:0000256" key="3">
    <source>
        <dbReference type="ARBA" id="ARBA00022723"/>
    </source>
</evidence>
<keyword evidence="3 10" id="KW-0479">Metal-binding</keyword>
<dbReference type="NCBIfam" id="TIGR00157">
    <property type="entry name" value="ribosome small subunit-dependent GTPase A"/>
    <property type="match status" value="1"/>
</dbReference>
<dbReference type="PANTHER" id="PTHR32120:SF10">
    <property type="entry name" value="SMALL RIBOSOMAL SUBUNIT BIOGENESIS GTPASE RSGA"/>
    <property type="match status" value="1"/>
</dbReference>
<proteinExistence type="inferred from homology"/>
<keyword evidence="2 10" id="KW-0690">Ribosome biogenesis</keyword>
<dbReference type="InterPro" id="IPR010914">
    <property type="entry name" value="RsgA_GTPase_dom"/>
</dbReference>
<feature type="binding site" evidence="10">
    <location>
        <begin position="212"/>
        <end position="220"/>
    </location>
    <ligand>
        <name>GTP</name>
        <dbReference type="ChEBI" id="CHEBI:37565"/>
    </ligand>
</feature>
<evidence type="ECO:0000313" key="14">
    <source>
        <dbReference type="Proteomes" id="UP001303946"/>
    </source>
</evidence>
<evidence type="ECO:0000256" key="8">
    <source>
        <dbReference type="ARBA" id="ARBA00022884"/>
    </source>
</evidence>
<evidence type="ECO:0000256" key="4">
    <source>
        <dbReference type="ARBA" id="ARBA00022730"/>
    </source>
</evidence>
<evidence type="ECO:0000256" key="2">
    <source>
        <dbReference type="ARBA" id="ARBA00022517"/>
    </source>
</evidence>
<dbReference type="InterPro" id="IPR030378">
    <property type="entry name" value="G_CP_dom"/>
</dbReference>
<dbReference type="Pfam" id="PF03193">
    <property type="entry name" value="RsgA_GTPase"/>
    <property type="match status" value="1"/>
</dbReference>
<feature type="binding site" evidence="10">
    <location>
        <position position="306"/>
    </location>
    <ligand>
        <name>Zn(2+)</name>
        <dbReference type="ChEBI" id="CHEBI:29105"/>
    </ligand>
</feature>
<evidence type="ECO:0000313" key="13">
    <source>
        <dbReference type="EMBL" id="WOB10021.1"/>
    </source>
</evidence>